<gene>
    <name evidence="3" type="ORF">KP509_19G022300</name>
</gene>
<dbReference type="Gene3D" id="1.20.1280.50">
    <property type="match status" value="1"/>
</dbReference>
<dbReference type="SMART" id="SM00256">
    <property type="entry name" value="FBOX"/>
    <property type="match status" value="1"/>
</dbReference>
<dbReference type="PROSITE" id="PS50181">
    <property type="entry name" value="FBOX"/>
    <property type="match status" value="1"/>
</dbReference>
<dbReference type="OrthoDB" id="512036at2759"/>
<organism evidence="3 4">
    <name type="scientific">Ceratopteris richardii</name>
    <name type="common">Triangle waterfern</name>
    <dbReference type="NCBI Taxonomy" id="49495"/>
    <lineage>
        <taxon>Eukaryota</taxon>
        <taxon>Viridiplantae</taxon>
        <taxon>Streptophyta</taxon>
        <taxon>Embryophyta</taxon>
        <taxon>Tracheophyta</taxon>
        <taxon>Polypodiopsida</taxon>
        <taxon>Polypodiidae</taxon>
        <taxon>Polypodiales</taxon>
        <taxon>Pteridineae</taxon>
        <taxon>Pteridaceae</taxon>
        <taxon>Parkerioideae</taxon>
        <taxon>Ceratopteris</taxon>
    </lineage>
</organism>
<keyword evidence="4" id="KW-1185">Reference proteome</keyword>
<dbReference type="OMA" id="YTHGSRW"/>
<evidence type="ECO:0000313" key="4">
    <source>
        <dbReference type="Proteomes" id="UP000825935"/>
    </source>
</evidence>
<comment type="caution">
    <text evidence="3">The sequence shown here is derived from an EMBL/GenBank/DDBJ whole genome shotgun (WGS) entry which is preliminary data.</text>
</comment>
<dbReference type="Pfam" id="PF12937">
    <property type="entry name" value="F-box-like"/>
    <property type="match status" value="1"/>
</dbReference>
<evidence type="ECO:0000256" key="1">
    <source>
        <dbReference type="SAM" id="SignalP"/>
    </source>
</evidence>
<accession>A0A8T2SIR1</accession>
<dbReference type="PANTHER" id="PTHR31482:SF18">
    <property type="entry name" value="ESTS AU081301(E20138)"/>
    <property type="match status" value="1"/>
</dbReference>
<dbReference type="AlphaFoldDB" id="A0A8T2SIR1"/>
<evidence type="ECO:0000313" key="3">
    <source>
        <dbReference type="EMBL" id="KAH7351960.1"/>
    </source>
</evidence>
<dbReference type="Proteomes" id="UP000825935">
    <property type="component" value="Chromosome 19"/>
</dbReference>
<name>A0A8T2SIR1_CERRI</name>
<feature type="domain" description="F-box" evidence="2">
    <location>
        <begin position="59"/>
        <end position="105"/>
    </location>
</feature>
<feature type="signal peptide" evidence="1">
    <location>
        <begin position="1"/>
        <end position="30"/>
    </location>
</feature>
<reference evidence="3" key="1">
    <citation type="submission" date="2021-08" db="EMBL/GenBank/DDBJ databases">
        <title>WGS assembly of Ceratopteris richardii.</title>
        <authorList>
            <person name="Marchant D.B."/>
            <person name="Chen G."/>
            <person name="Jenkins J."/>
            <person name="Shu S."/>
            <person name="Leebens-Mack J."/>
            <person name="Grimwood J."/>
            <person name="Schmutz J."/>
            <person name="Soltis P."/>
            <person name="Soltis D."/>
            <person name="Chen Z.-H."/>
        </authorList>
    </citation>
    <scope>NUCLEOTIDE SEQUENCE</scope>
    <source>
        <strain evidence="3">Whitten #5841</strain>
        <tissue evidence="3">Leaf</tissue>
    </source>
</reference>
<dbReference type="SUPFAM" id="SSF81383">
    <property type="entry name" value="F-box domain"/>
    <property type="match status" value="1"/>
</dbReference>
<proteinExistence type="predicted"/>
<dbReference type="EMBL" id="CM035424">
    <property type="protein sequence ID" value="KAH7351960.1"/>
    <property type="molecule type" value="Genomic_DNA"/>
</dbReference>
<sequence length="370" mass="42660">MSGTFESLPPFSVWLALALVLNMLSVKANSKIRDKAMLRARRKLKFQSNAGAPCENVPAASFLDLPELVIDNILSKLSPQALSNAASVCKELRERCASDHVWLPHVLAKWGGVAGDLAFEEWMNYCISLYAHNPYKLDDSSFHYKTRKAWPLSCIWTPREIPPAPQNNDECNQNAYMKWYIALETGNYCFPGQVYNREHGHVGFLMSCYDAELCYDRKSDTFKARYPPHGTCSPVLEEDVSWERLRKPPVSTTAHELYVSPSLRSLRPGDHVEVQWRRDRRYPYGWWYGVVGHLEACSKDMRRCVCHLDDTVWLEFNQYAPGSRWRRTGVNRDNHTEKGDDTEGYYAGVRKLSKDEVSAWTRLWPKELLE</sequence>
<dbReference type="PANTHER" id="PTHR31482">
    <property type="entry name" value="ESTS AU081301(E20138)"/>
    <property type="match status" value="1"/>
</dbReference>
<protein>
    <recommendedName>
        <fullName evidence="2">F-box domain-containing protein</fullName>
    </recommendedName>
</protein>
<dbReference type="InterPro" id="IPR036047">
    <property type="entry name" value="F-box-like_dom_sf"/>
</dbReference>
<dbReference type="InterPro" id="IPR001810">
    <property type="entry name" value="F-box_dom"/>
</dbReference>
<evidence type="ECO:0000259" key="2">
    <source>
        <dbReference type="PROSITE" id="PS50181"/>
    </source>
</evidence>
<feature type="chain" id="PRO_5035739872" description="F-box domain-containing protein" evidence="1">
    <location>
        <begin position="31"/>
        <end position="370"/>
    </location>
</feature>
<keyword evidence="1" id="KW-0732">Signal</keyword>